<gene>
    <name evidence="14" type="ORF">C7A17_25970</name>
</gene>
<dbReference type="PANTHER" id="PTHR30386:SF26">
    <property type="entry name" value="TRANSPORT PROTEIN COMB"/>
    <property type="match status" value="1"/>
</dbReference>
<dbReference type="EMBL" id="CP027657">
    <property type="protein sequence ID" value="AVO56043.1"/>
    <property type="molecule type" value="Genomic_DNA"/>
</dbReference>
<dbReference type="InterPro" id="IPR058781">
    <property type="entry name" value="HH_AprE-like"/>
</dbReference>
<evidence type="ECO:0000256" key="7">
    <source>
        <dbReference type="ARBA" id="ARBA00022989"/>
    </source>
</evidence>
<dbReference type="SUPFAM" id="SSF51230">
    <property type="entry name" value="Single hybrid motif"/>
    <property type="match status" value="1"/>
</dbReference>
<evidence type="ECO:0000256" key="10">
    <source>
        <dbReference type="SAM" id="Coils"/>
    </source>
</evidence>
<evidence type="ECO:0000256" key="11">
    <source>
        <dbReference type="SAM" id="MobiDB-lite"/>
    </source>
</evidence>
<keyword evidence="10" id="KW-0175">Coiled coil</keyword>
<dbReference type="InterPro" id="IPR058982">
    <property type="entry name" value="Beta-barrel_AprE"/>
</dbReference>
<keyword evidence="5 9" id="KW-0997">Cell inner membrane</keyword>
<keyword evidence="3 9" id="KW-0813">Transport</keyword>
<feature type="domain" description="AprE-like beta-barrel" evidence="13">
    <location>
        <begin position="368"/>
        <end position="457"/>
    </location>
</feature>
<name>A0A2R3QWD4_ECTME</name>
<feature type="region of interest" description="Disordered" evidence="11">
    <location>
        <begin position="1"/>
        <end position="21"/>
    </location>
</feature>
<evidence type="ECO:0000259" key="13">
    <source>
        <dbReference type="Pfam" id="PF26002"/>
    </source>
</evidence>
<reference evidence="14 15" key="1">
    <citation type="submission" date="2018-03" db="EMBL/GenBank/DDBJ databases">
        <title>Complete genome sequence and methylome analysis of Pseudomonas mendocina NEB 698.</title>
        <authorList>
            <person name="Morgan R.D."/>
        </authorList>
    </citation>
    <scope>NUCLEOTIDE SEQUENCE [LARGE SCALE GENOMIC DNA]</scope>
    <source>
        <strain evidence="14 15">NEB698</strain>
    </source>
</reference>
<feature type="coiled-coil region" evidence="10">
    <location>
        <begin position="299"/>
        <end position="326"/>
    </location>
</feature>
<sequence>MVNRHVKESSMAEQGMPMNDAPSRLGRIADRILSVFENHPLLSRVAGFFLPGKTDPALPGDELLGSRLTIRLLALMLGAMLLWSLFFPLDIASHSTGEVTSLGQTKLVQHLEGGIVRRILVREGQRVAAGEPLAEIERVAMMSEGRETEALLAALRIRSLRLEAQLAGADDMAVPEELARDFPEQIKVNRDLFIAQKSRLDSRSEEQQQKIQQRRAEEKELKARIGHVSSKLKLLREQIAISQKLMTEGLANRYEHLELLKDEQQLRGTLQETEASLGRVYAGLKQEQAALTSLDSGGHEELQKELAEVRRQITELQERLTKFSDSRERQVVRSPIEGVVMTLQVVTEGGVIQPGGTLMTLVPADEPLMIETRLPVGDIGMVTPGQQARIQLVSSIARGFQPIDGEVVDISPDSVLDEQRIPYFRVRIRPAQDAFEHSGARYPLLPGVPVSVAILTGERSLFNYIAGPLTDGMNRSFSEP</sequence>
<evidence type="ECO:0000256" key="9">
    <source>
        <dbReference type="RuleBase" id="RU365093"/>
    </source>
</evidence>
<organism evidence="14 15">
    <name type="scientific">Ectopseudomonas mendocina</name>
    <name type="common">Pseudomonas mendocina</name>
    <dbReference type="NCBI Taxonomy" id="300"/>
    <lineage>
        <taxon>Bacteria</taxon>
        <taxon>Pseudomonadati</taxon>
        <taxon>Pseudomonadota</taxon>
        <taxon>Gammaproteobacteria</taxon>
        <taxon>Pseudomonadales</taxon>
        <taxon>Pseudomonadaceae</taxon>
        <taxon>Ectopseudomonas</taxon>
    </lineage>
</organism>
<evidence type="ECO:0000256" key="3">
    <source>
        <dbReference type="ARBA" id="ARBA00022448"/>
    </source>
</evidence>
<keyword evidence="7" id="KW-1133">Transmembrane helix</keyword>
<dbReference type="Proteomes" id="UP000238327">
    <property type="component" value="Chromosome"/>
</dbReference>
<evidence type="ECO:0000256" key="8">
    <source>
        <dbReference type="ARBA" id="ARBA00023136"/>
    </source>
</evidence>
<keyword evidence="4 9" id="KW-1003">Cell membrane</keyword>
<evidence type="ECO:0000313" key="15">
    <source>
        <dbReference type="Proteomes" id="UP000238327"/>
    </source>
</evidence>
<dbReference type="PRINTS" id="PR01490">
    <property type="entry name" value="RTXTOXIND"/>
</dbReference>
<dbReference type="AlphaFoldDB" id="A0A2R3QWD4"/>
<evidence type="ECO:0000256" key="6">
    <source>
        <dbReference type="ARBA" id="ARBA00022692"/>
    </source>
</evidence>
<accession>A0A2R3QWD4</accession>
<dbReference type="GO" id="GO:0005886">
    <property type="term" value="C:plasma membrane"/>
    <property type="evidence" value="ECO:0007669"/>
    <property type="project" value="UniProtKB-SubCell"/>
</dbReference>
<dbReference type="GO" id="GO:0015031">
    <property type="term" value="P:protein transport"/>
    <property type="evidence" value="ECO:0007669"/>
    <property type="project" value="InterPro"/>
</dbReference>
<proteinExistence type="inferred from homology"/>
<keyword evidence="6" id="KW-0812">Transmembrane</keyword>
<dbReference type="InterPro" id="IPR011053">
    <property type="entry name" value="Single_hybrid_motif"/>
</dbReference>
<feature type="compositionally biased region" description="Basic and acidic residues" evidence="11">
    <location>
        <begin position="1"/>
        <end position="10"/>
    </location>
</feature>
<feature type="domain" description="AprE-like long alpha-helical hairpin" evidence="12">
    <location>
        <begin position="149"/>
        <end position="325"/>
    </location>
</feature>
<comment type="subcellular location">
    <subcellularLocation>
        <location evidence="1 9">Cell inner membrane</location>
        <topology evidence="1 9">Single-pass membrane protein</topology>
    </subcellularLocation>
</comment>
<dbReference type="NCBIfam" id="TIGR01843">
    <property type="entry name" value="type_I_hlyD"/>
    <property type="match status" value="1"/>
</dbReference>
<dbReference type="Gene3D" id="2.40.30.170">
    <property type="match status" value="1"/>
</dbReference>
<evidence type="ECO:0000259" key="12">
    <source>
        <dbReference type="Pfam" id="PF25994"/>
    </source>
</evidence>
<dbReference type="Gene3D" id="2.40.50.100">
    <property type="match status" value="1"/>
</dbReference>
<evidence type="ECO:0000256" key="5">
    <source>
        <dbReference type="ARBA" id="ARBA00022519"/>
    </source>
</evidence>
<evidence type="ECO:0000256" key="2">
    <source>
        <dbReference type="ARBA" id="ARBA00009477"/>
    </source>
</evidence>
<dbReference type="InterPro" id="IPR050739">
    <property type="entry name" value="MFP"/>
</dbReference>
<evidence type="ECO:0000256" key="1">
    <source>
        <dbReference type="ARBA" id="ARBA00004377"/>
    </source>
</evidence>
<evidence type="ECO:0000313" key="14">
    <source>
        <dbReference type="EMBL" id="AVO56043.1"/>
    </source>
</evidence>
<dbReference type="Pfam" id="PF26002">
    <property type="entry name" value="Beta-barrel_AprE"/>
    <property type="match status" value="1"/>
</dbReference>
<comment type="similarity">
    <text evidence="2 9">Belongs to the membrane fusion protein (MFP) (TC 8.A.1) family.</text>
</comment>
<protein>
    <recommendedName>
        <fullName evidence="9">Membrane fusion protein (MFP) family protein</fullName>
    </recommendedName>
</protein>
<dbReference type="PANTHER" id="PTHR30386">
    <property type="entry name" value="MEMBRANE FUSION SUBUNIT OF EMRAB-TOLC MULTIDRUG EFFLUX PUMP"/>
    <property type="match status" value="1"/>
</dbReference>
<dbReference type="InterPro" id="IPR010129">
    <property type="entry name" value="T1SS_HlyD"/>
</dbReference>
<keyword evidence="8" id="KW-0472">Membrane</keyword>
<evidence type="ECO:0000256" key="4">
    <source>
        <dbReference type="ARBA" id="ARBA00022475"/>
    </source>
</evidence>
<dbReference type="Pfam" id="PF25994">
    <property type="entry name" value="HH_AprE"/>
    <property type="match status" value="1"/>
</dbReference>